<evidence type="ECO:0000313" key="3">
    <source>
        <dbReference type="Proteomes" id="UP000052013"/>
    </source>
</evidence>
<keyword evidence="2" id="KW-0808">Transferase</keyword>
<dbReference type="CDD" id="cd04301">
    <property type="entry name" value="NAT_SF"/>
    <property type="match status" value="1"/>
</dbReference>
<dbReference type="PATRIC" id="fig|1423739.3.peg.627"/>
<comment type="caution">
    <text evidence="2">The sequence shown here is derived from an EMBL/GenBank/DDBJ whole genome shotgun (WGS) entry which is preliminary data.</text>
</comment>
<protein>
    <submittedName>
        <fullName evidence="2">N-acetyltransferase GCN5</fullName>
    </submittedName>
</protein>
<dbReference type="PROSITE" id="PS51186">
    <property type="entry name" value="GNAT"/>
    <property type="match status" value="1"/>
</dbReference>
<evidence type="ECO:0000313" key="2">
    <source>
        <dbReference type="EMBL" id="KRL64815.1"/>
    </source>
</evidence>
<dbReference type="InterPro" id="IPR016181">
    <property type="entry name" value="Acyl_CoA_acyltransferase"/>
</dbReference>
<name>A0A0R1S7B4_9LACO</name>
<proteinExistence type="predicted"/>
<sequence>MKSFVLDQSDDLWDHFAKQIKRVSWKGGQFLAAQMLAHRFTDWERVIIMTDQGKLVGFCAVVKEDIVEGTGLSPFVGFVFVSEAYRGQHLSQKLVKMAEEQIVRIGFHEAYIVTPHVGLYEKIGYQQIDTANDQFGRKMRILEKNLE</sequence>
<dbReference type="Pfam" id="PF13508">
    <property type="entry name" value="Acetyltransf_7"/>
    <property type="match status" value="1"/>
</dbReference>
<dbReference type="STRING" id="1423739.FC85_GL000599"/>
<accession>A0A0R1S7B4</accession>
<organism evidence="2 3">
    <name type="scientific">Lentilactobacillus diolivorans DSM 14421</name>
    <dbReference type="NCBI Taxonomy" id="1423739"/>
    <lineage>
        <taxon>Bacteria</taxon>
        <taxon>Bacillati</taxon>
        <taxon>Bacillota</taxon>
        <taxon>Bacilli</taxon>
        <taxon>Lactobacillales</taxon>
        <taxon>Lactobacillaceae</taxon>
        <taxon>Lentilactobacillus</taxon>
    </lineage>
</organism>
<dbReference type="SUPFAM" id="SSF55729">
    <property type="entry name" value="Acyl-CoA N-acyltransferases (Nat)"/>
    <property type="match status" value="1"/>
</dbReference>
<reference evidence="2 3" key="1">
    <citation type="journal article" date="2015" name="Genome Announc.">
        <title>Expanding the biotechnology potential of lactobacilli through comparative genomics of 213 strains and associated genera.</title>
        <authorList>
            <person name="Sun Z."/>
            <person name="Harris H.M."/>
            <person name="McCann A."/>
            <person name="Guo C."/>
            <person name="Argimon S."/>
            <person name="Zhang W."/>
            <person name="Yang X."/>
            <person name="Jeffery I.B."/>
            <person name="Cooney J.C."/>
            <person name="Kagawa T.F."/>
            <person name="Liu W."/>
            <person name="Song Y."/>
            <person name="Salvetti E."/>
            <person name="Wrobel A."/>
            <person name="Rasinkangas P."/>
            <person name="Parkhill J."/>
            <person name="Rea M.C."/>
            <person name="O'Sullivan O."/>
            <person name="Ritari J."/>
            <person name="Douillard F.P."/>
            <person name="Paul Ross R."/>
            <person name="Yang R."/>
            <person name="Briner A.E."/>
            <person name="Felis G.E."/>
            <person name="de Vos W.M."/>
            <person name="Barrangou R."/>
            <person name="Klaenhammer T.R."/>
            <person name="Caufield P.W."/>
            <person name="Cui Y."/>
            <person name="Zhang H."/>
            <person name="O'Toole P.W."/>
        </authorList>
    </citation>
    <scope>NUCLEOTIDE SEQUENCE [LARGE SCALE GENOMIC DNA]</scope>
    <source>
        <strain evidence="2 3">DSM 14421</strain>
    </source>
</reference>
<dbReference type="Proteomes" id="UP000052013">
    <property type="component" value="Unassembled WGS sequence"/>
</dbReference>
<evidence type="ECO:0000259" key="1">
    <source>
        <dbReference type="PROSITE" id="PS51186"/>
    </source>
</evidence>
<feature type="domain" description="N-acetyltransferase" evidence="1">
    <location>
        <begin position="3"/>
        <end position="147"/>
    </location>
</feature>
<gene>
    <name evidence="2" type="ORF">FC85_GL000599</name>
</gene>
<dbReference type="RefSeq" id="WP_057865071.1">
    <property type="nucleotide sequence ID" value="NZ_AZEY01000079.1"/>
</dbReference>
<dbReference type="EMBL" id="AZEY01000079">
    <property type="protein sequence ID" value="KRL64815.1"/>
    <property type="molecule type" value="Genomic_DNA"/>
</dbReference>
<dbReference type="InterPro" id="IPR000182">
    <property type="entry name" value="GNAT_dom"/>
</dbReference>
<dbReference type="Gene3D" id="3.40.630.30">
    <property type="match status" value="1"/>
</dbReference>
<dbReference type="AlphaFoldDB" id="A0A0R1S7B4"/>
<dbReference type="GO" id="GO:0016747">
    <property type="term" value="F:acyltransferase activity, transferring groups other than amino-acyl groups"/>
    <property type="evidence" value="ECO:0007669"/>
    <property type="project" value="InterPro"/>
</dbReference>